<reference evidence="2 3" key="1">
    <citation type="submission" date="2014-04" db="EMBL/GenBank/DDBJ databases">
        <authorList>
            <consortium name="DOE Joint Genome Institute"/>
            <person name="Kuo A."/>
            <person name="Kohler A."/>
            <person name="Nagy L.G."/>
            <person name="Floudas D."/>
            <person name="Copeland A."/>
            <person name="Barry K.W."/>
            <person name="Cichocki N."/>
            <person name="Veneault-Fourrey C."/>
            <person name="LaButti K."/>
            <person name="Lindquist E.A."/>
            <person name="Lipzen A."/>
            <person name="Lundell T."/>
            <person name="Morin E."/>
            <person name="Murat C."/>
            <person name="Sun H."/>
            <person name="Tunlid A."/>
            <person name="Henrissat B."/>
            <person name="Grigoriev I.V."/>
            <person name="Hibbett D.S."/>
            <person name="Martin F."/>
            <person name="Nordberg H.P."/>
            <person name="Cantor M.N."/>
            <person name="Hua S.X."/>
        </authorList>
    </citation>
    <scope>NUCLEOTIDE SEQUENCE [LARGE SCALE GENOMIC DNA]</scope>
    <source>
        <strain evidence="2 3">Foug A</strain>
    </source>
</reference>
<name>A0A0C3D7Z8_9AGAM</name>
<dbReference type="Pfam" id="PF20722">
    <property type="entry name" value="DUF6830"/>
    <property type="match status" value="1"/>
</dbReference>
<sequence length="161" mass="18489">MQTVIAAPPSTTWPHGQYDAVLVNVDSSKEWPKSGLEGHCITELQLIFCLVPPHGQRPHWNNRFLAYIQRFDIVPQSGGEYDPITCMHVLHRAKRANGKYFGDILPLNQLQAPVNLVLHFRKTANKHLSSMNSTALLQEFWLNKYWEKEFFYALTSVSTHT</sequence>
<keyword evidence="3" id="KW-1185">Reference proteome</keyword>
<dbReference type="OrthoDB" id="3232986at2759"/>
<dbReference type="InParanoid" id="A0A0C3D7Z8"/>
<evidence type="ECO:0000259" key="1">
    <source>
        <dbReference type="Pfam" id="PF20722"/>
    </source>
</evidence>
<dbReference type="Proteomes" id="UP000053989">
    <property type="component" value="Unassembled WGS sequence"/>
</dbReference>
<feature type="domain" description="DUF6830" evidence="1">
    <location>
        <begin position="1"/>
        <end position="42"/>
    </location>
</feature>
<dbReference type="AlphaFoldDB" id="A0A0C3D7Z8"/>
<proteinExistence type="predicted"/>
<evidence type="ECO:0000313" key="3">
    <source>
        <dbReference type="Proteomes" id="UP000053989"/>
    </source>
</evidence>
<accession>A0A0C3D7Z8</accession>
<reference evidence="3" key="2">
    <citation type="submission" date="2015-01" db="EMBL/GenBank/DDBJ databases">
        <title>Evolutionary Origins and Diversification of the Mycorrhizal Mutualists.</title>
        <authorList>
            <consortium name="DOE Joint Genome Institute"/>
            <consortium name="Mycorrhizal Genomics Consortium"/>
            <person name="Kohler A."/>
            <person name="Kuo A."/>
            <person name="Nagy L.G."/>
            <person name="Floudas D."/>
            <person name="Copeland A."/>
            <person name="Barry K.W."/>
            <person name="Cichocki N."/>
            <person name="Veneault-Fourrey C."/>
            <person name="LaButti K."/>
            <person name="Lindquist E.A."/>
            <person name="Lipzen A."/>
            <person name="Lundell T."/>
            <person name="Morin E."/>
            <person name="Murat C."/>
            <person name="Riley R."/>
            <person name="Ohm R."/>
            <person name="Sun H."/>
            <person name="Tunlid A."/>
            <person name="Henrissat B."/>
            <person name="Grigoriev I.V."/>
            <person name="Hibbett D.S."/>
            <person name="Martin F."/>
        </authorList>
    </citation>
    <scope>NUCLEOTIDE SEQUENCE [LARGE SCALE GENOMIC DNA]</scope>
    <source>
        <strain evidence="3">Foug A</strain>
    </source>
</reference>
<evidence type="ECO:0000313" key="2">
    <source>
        <dbReference type="EMBL" id="KIM52514.1"/>
    </source>
</evidence>
<dbReference type="InterPro" id="IPR049233">
    <property type="entry name" value="DUF6830"/>
</dbReference>
<dbReference type="EMBL" id="KN822208">
    <property type="protein sequence ID" value="KIM52514.1"/>
    <property type="molecule type" value="Genomic_DNA"/>
</dbReference>
<protein>
    <recommendedName>
        <fullName evidence="1">DUF6830 domain-containing protein</fullName>
    </recommendedName>
</protein>
<organism evidence="2 3">
    <name type="scientific">Scleroderma citrinum Foug A</name>
    <dbReference type="NCBI Taxonomy" id="1036808"/>
    <lineage>
        <taxon>Eukaryota</taxon>
        <taxon>Fungi</taxon>
        <taxon>Dikarya</taxon>
        <taxon>Basidiomycota</taxon>
        <taxon>Agaricomycotina</taxon>
        <taxon>Agaricomycetes</taxon>
        <taxon>Agaricomycetidae</taxon>
        <taxon>Boletales</taxon>
        <taxon>Sclerodermatineae</taxon>
        <taxon>Sclerodermataceae</taxon>
        <taxon>Scleroderma</taxon>
    </lineage>
</organism>
<dbReference type="HOGENOM" id="CLU_006344_9_0_1"/>
<gene>
    <name evidence="2" type="ORF">SCLCIDRAFT_140983</name>
</gene>